<protein>
    <submittedName>
        <fullName evidence="1">Uncharacterized protein</fullName>
    </submittedName>
</protein>
<organism evidence="1 2">
    <name type="scientific">Pisolithus microcarpus 441</name>
    <dbReference type="NCBI Taxonomy" id="765257"/>
    <lineage>
        <taxon>Eukaryota</taxon>
        <taxon>Fungi</taxon>
        <taxon>Dikarya</taxon>
        <taxon>Basidiomycota</taxon>
        <taxon>Agaricomycotina</taxon>
        <taxon>Agaricomycetes</taxon>
        <taxon>Agaricomycetidae</taxon>
        <taxon>Boletales</taxon>
        <taxon>Sclerodermatineae</taxon>
        <taxon>Pisolithaceae</taxon>
        <taxon>Pisolithus</taxon>
    </lineage>
</organism>
<reference evidence="1 2" key="1">
    <citation type="submission" date="2014-04" db="EMBL/GenBank/DDBJ databases">
        <authorList>
            <consortium name="DOE Joint Genome Institute"/>
            <person name="Kuo A."/>
            <person name="Kohler A."/>
            <person name="Costa M.D."/>
            <person name="Nagy L.G."/>
            <person name="Floudas D."/>
            <person name="Copeland A."/>
            <person name="Barry K.W."/>
            <person name="Cichocki N."/>
            <person name="Veneault-Fourrey C."/>
            <person name="LaButti K."/>
            <person name="Lindquist E.A."/>
            <person name="Lipzen A."/>
            <person name="Lundell T."/>
            <person name="Morin E."/>
            <person name="Murat C."/>
            <person name="Sun H."/>
            <person name="Tunlid A."/>
            <person name="Henrissat B."/>
            <person name="Grigoriev I.V."/>
            <person name="Hibbett D.S."/>
            <person name="Martin F."/>
            <person name="Nordberg H.P."/>
            <person name="Cantor M.N."/>
            <person name="Hua S.X."/>
        </authorList>
    </citation>
    <scope>NUCLEOTIDE SEQUENCE [LARGE SCALE GENOMIC DNA]</scope>
    <source>
        <strain evidence="1 2">441</strain>
    </source>
</reference>
<accession>A0A0C9Y1P0</accession>
<dbReference type="AlphaFoldDB" id="A0A0C9Y1P0"/>
<name>A0A0C9Y1P0_9AGAM</name>
<proteinExistence type="predicted"/>
<evidence type="ECO:0000313" key="1">
    <source>
        <dbReference type="EMBL" id="KIK18615.1"/>
    </source>
</evidence>
<gene>
    <name evidence="1" type="ORF">PISMIDRAFT_24639</name>
</gene>
<evidence type="ECO:0000313" key="2">
    <source>
        <dbReference type="Proteomes" id="UP000054018"/>
    </source>
</evidence>
<keyword evidence="2" id="KW-1185">Reference proteome</keyword>
<reference evidence="2" key="2">
    <citation type="submission" date="2015-01" db="EMBL/GenBank/DDBJ databases">
        <title>Evolutionary Origins and Diversification of the Mycorrhizal Mutualists.</title>
        <authorList>
            <consortium name="DOE Joint Genome Institute"/>
            <consortium name="Mycorrhizal Genomics Consortium"/>
            <person name="Kohler A."/>
            <person name="Kuo A."/>
            <person name="Nagy L.G."/>
            <person name="Floudas D."/>
            <person name="Copeland A."/>
            <person name="Barry K.W."/>
            <person name="Cichocki N."/>
            <person name="Veneault-Fourrey C."/>
            <person name="LaButti K."/>
            <person name="Lindquist E.A."/>
            <person name="Lipzen A."/>
            <person name="Lundell T."/>
            <person name="Morin E."/>
            <person name="Murat C."/>
            <person name="Riley R."/>
            <person name="Ohm R."/>
            <person name="Sun H."/>
            <person name="Tunlid A."/>
            <person name="Henrissat B."/>
            <person name="Grigoriev I.V."/>
            <person name="Hibbett D.S."/>
            <person name="Martin F."/>
        </authorList>
    </citation>
    <scope>NUCLEOTIDE SEQUENCE [LARGE SCALE GENOMIC DNA]</scope>
    <source>
        <strain evidence="2">441</strain>
    </source>
</reference>
<dbReference type="Proteomes" id="UP000054018">
    <property type="component" value="Unassembled WGS sequence"/>
</dbReference>
<sequence length="132" mass="14845">MVDPGCSFILLIGSSDSGEISVRLVRLRRSYLLTTGQLIRKFTSPLYCLRRSACHVTATEVTVGDKIVILLDIPDVGSVVNGREVVELDIFNLVKSWLQKSSRPSCYLRLLLLRDMEVWDSARPRLGSYRAC</sequence>
<dbReference type="EMBL" id="KN833801">
    <property type="protein sequence ID" value="KIK18615.1"/>
    <property type="molecule type" value="Genomic_DNA"/>
</dbReference>
<dbReference type="HOGENOM" id="CLU_1917879_0_0_1"/>